<feature type="region of interest" description="Disordered" evidence="1">
    <location>
        <begin position="80"/>
        <end position="99"/>
    </location>
</feature>
<feature type="compositionally biased region" description="Acidic residues" evidence="1">
    <location>
        <begin position="89"/>
        <end position="99"/>
    </location>
</feature>
<evidence type="ECO:0000256" key="1">
    <source>
        <dbReference type="SAM" id="MobiDB-lite"/>
    </source>
</evidence>
<dbReference type="AlphaFoldDB" id="A0A1Q6DWE7"/>
<gene>
    <name evidence="2" type="ORF">BTN85_1192</name>
</gene>
<dbReference type="InParanoid" id="A0A1Q6DWE7"/>
<evidence type="ECO:0000313" key="2">
    <source>
        <dbReference type="EMBL" id="OKY78695.1"/>
    </source>
</evidence>
<reference evidence="2" key="1">
    <citation type="submission" date="2016-12" db="EMBL/GenBank/DDBJ databases">
        <title>Discovery of methanogenic haloarchaea.</title>
        <authorList>
            <person name="Sorokin D.Y."/>
            <person name="Makarova K.S."/>
            <person name="Abbas B."/>
            <person name="Ferrer M."/>
            <person name="Golyshin P.N."/>
        </authorList>
    </citation>
    <scope>NUCLEOTIDE SEQUENCE [LARGE SCALE GENOMIC DNA]</scope>
    <source>
        <strain evidence="2">HMET1</strain>
    </source>
</reference>
<dbReference type="Proteomes" id="UP000185744">
    <property type="component" value="Unassembled WGS sequence"/>
</dbReference>
<name>A0A1Q6DWE7_METT1</name>
<protein>
    <submittedName>
        <fullName evidence="2">Uncharacterized protein</fullName>
    </submittedName>
</protein>
<evidence type="ECO:0000313" key="3">
    <source>
        <dbReference type="Proteomes" id="UP000185744"/>
    </source>
</evidence>
<organism evidence="2 3">
    <name type="scientific">Methanohalarchaeum thermophilum</name>
    <dbReference type="NCBI Taxonomy" id="1903181"/>
    <lineage>
        <taxon>Archaea</taxon>
        <taxon>Methanobacteriati</taxon>
        <taxon>Methanobacteriota</taxon>
        <taxon>Methanonatronarchaeia</taxon>
        <taxon>Methanonatronarchaeales</taxon>
        <taxon>Methanonatronarchaeaceae</taxon>
        <taxon>Candidatus Methanohalarchaeum</taxon>
    </lineage>
</organism>
<dbReference type="EMBL" id="MSDW01000001">
    <property type="protein sequence ID" value="OKY78695.1"/>
    <property type="molecule type" value="Genomic_DNA"/>
</dbReference>
<accession>A0A1Q6DWE7</accession>
<comment type="caution">
    <text evidence="2">The sequence shown here is derived from an EMBL/GenBank/DDBJ whole genome shotgun (WGS) entry which is preliminary data.</text>
</comment>
<proteinExistence type="predicted"/>
<sequence length="173" mass="19993">MKKIWILVVLLTIGALFAVAPLVSSTTSNKETIDITLEIDKEEKQITVKKNLIDQLKQEIIQKTELSLDQINENLKIEIKDGKENKEDEDRDKDEEEREIEIEVEKEGERIIAEIEVNDSEETIQITNTDKKAIIEKINHKTQLTLEEVSDNIEFELEDRSIGGEEMEDDLDE</sequence>
<keyword evidence="3" id="KW-1185">Reference proteome</keyword>